<feature type="region of interest" description="Disordered" evidence="1">
    <location>
        <begin position="150"/>
        <end position="183"/>
    </location>
</feature>
<dbReference type="Proteomes" id="UP000243459">
    <property type="component" value="Chromosome 6"/>
</dbReference>
<protein>
    <submittedName>
        <fullName evidence="2">Uncharacterized protein</fullName>
    </submittedName>
</protein>
<dbReference type="Gramene" id="ONK67104">
    <property type="protein sequence ID" value="ONK67104"/>
    <property type="gene ID" value="A4U43_C06F15750"/>
</dbReference>
<feature type="compositionally biased region" description="Gly residues" evidence="1">
    <location>
        <begin position="103"/>
        <end position="118"/>
    </location>
</feature>
<evidence type="ECO:0000313" key="3">
    <source>
        <dbReference type="Proteomes" id="UP000243459"/>
    </source>
</evidence>
<feature type="compositionally biased region" description="Gly residues" evidence="1">
    <location>
        <begin position="174"/>
        <end position="183"/>
    </location>
</feature>
<organism evidence="2 3">
    <name type="scientific">Asparagus officinalis</name>
    <name type="common">Garden asparagus</name>
    <dbReference type="NCBI Taxonomy" id="4686"/>
    <lineage>
        <taxon>Eukaryota</taxon>
        <taxon>Viridiplantae</taxon>
        <taxon>Streptophyta</taxon>
        <taxon>Embryophyta</taxon>
        <taxon>Tracheophyta</taxon>
        <taxon>Spermatophyta</taxon>
        <taxon>Magnoliopsida</taxon>
        <taxon>Liliopsida</taxon>
        <taxon>Asparagales</taxon>
        <taxon>Asparagaceae</taxon>
        <taxon>Asparagoideae</taxon>
        <taxon>Asparagus</taxon>
    </lineage>
</organism>
<dbReference type="AlphaFoldDB" id="A0A5P1EMS6"/>
<feature type="region of interest" description="Disordered" evidence="1">
    <location>
        <begin position="1"/>
        <end position="24"/>
    </location>
</feature>
<proteinExistence type="predicted"/>
<name>A0A5P1EMS6_ASPOF</name>
<accession>A0A5P1EMS6</accession>
<dbReference type="EMBL" id="CM007386">
    <property type="protein sequence ID" value="ONK67104.1"/>
    <property type="molecule type" value="Genomic_DNA"/>
</dbReference>
<feature type="compositionally biased region" description="Basic and acidic residues" evidence="1">
    <location>
        <begin position="162"/>
        <end position="173"/>
    </location>
</feature>
<keyword evidence="3" id="KW-1185">Reference proteome</keyword>
<reference evidence="3" key="1">
    <citation type="journal article" date="2017" name="Nat. Commun.">
        <title>The asparagus genome sheds light on the origin and evolution of a young Y chromosome.</title>
        <authorList>
            <person name="Harkess A."/>
            <person name="Zhou J."/>
            <person name="Xu C."/>
            <person name="Bowers J.E."/>
            <person name="Van der Hulst R."/>
            <person name="Ayyampalayam S."/>
            <person name="Mercati F."/>
            <person name="Riccardi P."/>
            <person name="McKain M.R."/>
            <person name="Kakrana A."/>
            <person name="Tang H."/>
            <person name="Ray J."/>
            <person name="Groenendijk J."/>
            <person name="Arikit S."/>
            <person name="Mathioni S.M."/>
            <person name="Nakano M."/>
            <person name="Shan H."/>
            <person name="Telgmann-Rauber A."/>
            <person name="Kanno A."/>
            <person name="Yue Z."/>
            <person name="Chen H."/>
            <person name="Li W."/>
            <person name="Chen Y."/>
            <person name="Xu X."/>
            <person name="Zhang Y."/>
            <person name="Luo S."/>
            <person name="Chen H."/>
            <person name="Gao J."/>
            <person name="Mao Z."/>
            <person name="Pires J.C."/>
            <person name="Luo M."/>
            <person name="Kudrna D."/>
            <person name="Wing R.A."/>
            <person name="Meyers B.C."/>
            <person name="Yi K."/>
            <person name="Kong H."/>
            <person name="Lavrijsen P."/>
            <person name="Sunseri F."/>
            <person name="Falavigna A."/>
            <person name="Ye Y."/>
            <person name="Leebens-Mack J.H."/>
            <person name="Chen G."/>
        </authorList>
    </citation>
    <scope>NUCLEOTIDE SEQUENCE [LARGE SCALE GENOMIC DNA]</scope>
    <source>
        <strain evidence="3">cv. DH0086</strain>
    </source>
</reference>
<feature type="compositionally biased region" description="Basic residues" evidence="1">
    <location>
        <begin position="1"/>
        <end position="19"/>
    </location>
</feature>
<evidence type="ECO:0000313" key="2">
    <source>
        <dbReference type="EMBL" id="ONK67104.1"/>
    </source>
</evidence>
<gene>
    <name evidence="2" type="ORF">A4U43_C06F15750</name>
</gene>
<feature type="region of interest" description="Disordered" evidence="1">
    <location>
        <begin position="71"/>
        <end position="127"/>
    </location>
</feature>
<sequence length="183" mass="19888">MARGFGMKRGRRQGQRRGGRGGGWRGWKRGACCVVGGDGVQDELRRRSGVIGVWVGLLRLTVRGEMNRRKEEAGRRAASGQRRCLRGPSSRCTSAFDARGRQTKGGSGRLVGSGGTGGMLSKMGERGGGLNYRSSGRWWNGELSSWRRWTGRRRGRGPQVRTGERAELDDGGRDGAVGQGRGR</sequence>
<evidence type="ECO:0000256" key="1">
    <source>
        <dbReference type="SAM" id="MobiDB-lite"/>
    </source>
</evidence>